<proteinExistence type="inferred from homology"/>
<dbReference type="Pfam" id="PF02635">
    <property type="entry name" value="DsrE"/>
    <property type="match status" value="1"/>
</dbReference>
<dbReference type="Proteomes" id="UP000623776">
    <property type="component" value="Unassembled WGS sequence"/>
</dbReference>
<dbReference type="Gene3D" id="3.40.1260.10">
    <property type="entry name" value="DsrEFH-like"/>
    <property type="match status" value="1"/>
</dbReference>
<dbReference type="InterPro" id="IPR017462">
    <property type="entry name" value="Sulphur_relay_TusC/DsrF"/>
</dbReference>
<evidence type="ECO:0008006" key="4">
    <source>
        <dbReference type="Google" id="ProtNLM"/>
    </source>
</evidence>
<dbReference type="PANTHER" id="PTHR38780:SF1">
    <property type="entry name" value="PROTEIN TUSC"/>
    <property type="match status" value="1"/>
</dbReference>
<comment type="caution">
    <text evidence="2">The sequence shown here is derived from an EMBL/GenBank/DDBJ whole genome shotgun (WGS) entry which is preliminary data.</text>
</comment>
<dbReference type="AlphaFoldDB" id="A0A8H9LVR7"/>
<name>A0A8H9LVR7_9GAMM</name>
<dbReference type="InterPro" id="IPR003787">
    <property type="entry name" value="Sulphur_relay_DsrE/F-like"/>
</dbReference>
<dbReference type="SUPFAM" id="SSF75169">
    <property type="entry name" value="DsrEFH-like"/>
    <property type="match status" value="1"/>
</dbReference>
<sequence>MSTSQRLVIIRHGPHASNALREGLDVALVAAAFGEEVSLLFMGQGVFALLKEQGAGAPGQKATLPTMNMLEMYDINDLWVPQEALDELSLTPDHLREGVKCLPAAELPALLARHEQVLTF</sequence>
<dbReference type="NCBIfam" id="TIGR03010">
    <property type="entry name" value="sulf_tusC_dsrF"/>
    <property type="match status" value="1"/>
</dbReference>
<accession>A0A8H9LVR7</accession>
<evidence type="ECO:0000313" key="3">
    <source>
        <dbReference type="Proteomes" id="UP000623776"/>
    </source>
</evidence>
<gene>
    <name evidence="2" type="ORF">GCM10007157_12460</name>
</gene>
<evidence type="ECO:0000313" key="2">
    <source>
        <dbReference type="EMBL" id="GGW22874.1"/>
    </source>
</evidence>
<dbReference type="PANTHER" id="PTHR38780">
    <property type="entry name" value="PROTEIN TUSC"/>
    <property type="match status" value="1"/>
</dbReference>
<dbReference type="EMBL" id="BMXN01000005">
    <property type="protein sequence ID" value="GGW22874.1"/>
    <property type="molecule type" value="Genomic_DNA"/>
</dbReference>
<dbReference type="RefSeq" id="WP_039177902.1">
    <property type="nucleotide sequence ID" value="NZ_BMXN01000005.1"/>
</dbReference>
<protein>
    <recommendedName>
        <fullName evidence="4">Sulfurtransferase complex subunit TusC</fullName>
    </recommendedName>
</protein>
<reference evidence="3" key="1">
    <citation type="journal article" date="2019" name="Int. J. Syst. Evol. Microbiol.">
        <title>The Global Catalogue of Microorganisms (GCM) 10K type strain sequencing project: providing services to taxonomists for standard genome sequencing and annotation.</title>
        <authorList>
            <consortium name="The Broad Institute Genomics Platform"/>
            <consortium name="The Broad Institute Genome Sequencing Center for Infectious Disease"/>
            <person name="Wu L."/>
            <person name="Ma J."/>
        </authorList>
    </citation>
    <scope>NUCLEOTIDE SEQUENCE [LARGE SCALE GENOMIC DNA]</scope>
    <source>
        <strain evidence="3">KCTC 22154</strain>
    </source>
</reference>
<dbReference type="InterPro" id="IPR027396">
    <property type="entry name" value="DsrEFH-like"/>
</dbReference>
<comment type="similarity">
    <text evidence="1">Belongs to the DsrF/TusC family.</text>
</comment>
<dbReference type="NCBIfam" id="NF001238">
    <property type="entry name" value="PRK00211.1"/>
    <property type="match status" value="1"/>
</dbReference>
<keyword evidence="3" id="KW-1185">Reference proteome</keyword>
<evidence type="ECO:0000256" key="1">
    <source>
        <dbReference type="ARBA" id="ARBA00005996"/>
    </source>
</evidence>
<organism evidence="2 3">
    <name type="scientific">Vreelandella hamiltonii</name>
    <dbReference type="NCBI Taxonomy" id="502829"/>
    <lineage>
        <taxon>Bacteria</taxon>
        <taxon>Pseudomonadati</taxon>
        <taxon>Pseudomonadota</taxon>
        <taxon>Gammaproteobacteria</taxon>
        <taxon>Oceanospirillales</taxon>
        <taxon>Halomonadaceae</taxon>
        <taxon>Vreelandella</taxon>
    </lineage>
</organism>